<dbReference type="Proteomes" id="UP001473302">
    <property type="component" value="Unassembled WGS sequence"/>
</dbReference>
<dbReference type="EMBL" id="BAABUK010000002">
    <property type="protein sequence ID" value="GAA5807065.1"/>
    <property type="molecule type" value="Genomic_DNA"/>
</dbReference>
<proteinExistence type="predicted"/>
<organism evidence="2 3">
    <name type="scientific">Mucor flavus</name>
    <dbReference type="NCBI Taxonomy" id="439312"/>
    <lineage>
        <taxon>Eukaryota</taxon>
        <taxon>Fungi</taxon>
        <taxon>Fungi incertae sedis</taxon>
        <taxon>Mucoromycota</taxon>
        <taxon>Mucoromycotina</taxon>
        <taxon>Mucoromycetes</taxon>
        <taxon>Mucorales</taxon>
        <taxon>Mucorineae</taxon>
        <taxon>Mucoraceae</taxon>
        <taxon>Mucor</taxon>
    </lineage>
</organism>
<feature type="region of interest" description="Disordered" evidence="1">
    <location>
        <begin position="48"/>
        <end position="67"/>
    </location>
</feature>
<evidence type="ECO:0000256" key="1">
    <source>
        <dbReference type="SAM" id="MobiDB-lite"/>
    </source>
</evidence>
<protein>
    <submittedName>
        <fullName evidence="2">Uncharacterized protein</fullName>
    </submittedName>
</protein>
<comment type="caution">
    <text evidence="2">The sequence shown here is derived from an EMBL/GenBank/DDBJ whole genome shotgun (WGS) entry which is preliminary data.</text>
</comment>
<name>A0ABP9YJN2_9FUNG</name>
<evidence type="ECO:0000313" key="3">
    <source>
        <dbReference type="Proteomes" id="UP001473302"/>
    </source>
</evidence>
<gene>
    <name evidence="2" type="ORF">MFLAVUS_000415</name>
</gene>
<accession>A0ABP9YJN2</accession>
<reference evidence="2 3" key="1">
    <citation type="submission" date="2024-04" db="EMBL/GenBank/DDBJ databases">
        <title>genome sequences of Mucor flavus KT1a and Helicostylum pulchrum KT1b strains isolated from the surface of a dry-aged beef.</title>
        <authorList>
            <person name="Toyotome T."/>
            <person name="Hosono M."/>
            <person name="Torimaru M."/>
            <person name="Fukuda K."/>
            <person name="Mikami N."/>
        </authorList>
    </citation>
    <scope>NUCLEOTIDE SEQUENCE [LARGE SCALE GENOMIC DNA]</scope>
    <source>
        <strain evidence="2 3">KT1a</strain>
    </source>
</reference>
<keyword evidence="3" id="KW-1185">Reference proteome</keyword>
<evidence type="ECO:0000313" key="2">
    <source>
        <dbReference type="EMBL" id="GAA5807065.1"/>
    </source>
</evidence>
<sequence length="67" mass="7897">MLFTNINVVDKADLFSYVPYFFRIDNESTLCHSPILYPAAEKLIRHRKKRKLDDQGTGPPRRKFKAE</sequence>